<dbReference type="CDD" id="cd08895">
    <property type="entry name" value="SRPBCC_CalC_Aha1-like_2"/>
    <property type="match status" value="1"/>
</dbReference>
<dbReference type="InterPro" id="IPR013538">
    <property type="entry name" value="ASHA1/2-like_C"/>
</dbReference>
<evidence type="ECO:0000259" key="2">
    <source>
        <dbReference type="Pfam" id="PF08327"/>
    </source>
</evidence>
<dbReference type="InterPro" id="IPR023393">
    <property type="entry name" value="START-like_dom_sf"/>
</dbReference>
<evidence type="ECO:0000256" key="1">
    <source>
        <dbReference type="ARBA" id="ARBA00006817"/>
    </source>
</evidence>
<gene>
    <name evidence="3" type="ORF">GCM10010912_66840</name>
</gene>
<dbReference type="EMBL" id="BMKR01000059">
    <property type="protein sequence ID" value="GGG13044.1"/>
    <property type="molecule type" value="Genomic_DNA"/>
</dbReference>
<comment type="similarity">
    <text evidence="1">Belongs to the AHA1 family.</text>
</comment>
<reference evidence="3" key="2">
    <citation type="submission" date="2020-09" db="EMBL/GenBank/DDBJ databases">
        <authorList>
            <person name="Sun Q."/>
            <person name="Zhou Y."/>
        </authorList>
    </citation>
    <scope>NUCLEOTIDE SEQUENCE</scope>
    <source>
        <strain evidence="3">CGMCC 1.16134</strain>
    </source>
</reference>
<evidence type="ECO:0000313" key="4">
    <source>
        <dbReference type="Proteomes" id="UP000637643"/>
    </source>
</evidence>
<dbReference type="SUPFAM" id="SSF55961">
    <property type="entry name" value="Bet v1-like"/>
    <property type="match status" value="1"/>
</dbReference>
<comment type="caution">
    <text evidence="3">The sequence shown here is derived from an EMBL/GenBank/DDBJ whole genome shotgun (WGS) entry which is preliminary data.</text>
</comment>
<keyword evidence="4" id="KW-1185">Reference proteome</keyword>
<name>A0A917D892_9BACL</name>
<dbReference type="AlphaFoldDB" id="A0A917D892"/>
<dbReference type="Gene3D" id="3.30.530.20">
    <property type="match status" value="1"/>
</dbReference>
<feature type="domain" description="Activator of Hsp90 ATPase homologue 1/2-like C-terminal" evidence="2">
    <location>
        <begin position="17"/>
        <end position="156"/>
    </location>
</feature>
<reference evidence="3" key="1">
    <citation type="journal article" date="2014" name="Int. J. Syst. Evol. Microbiol.">
        <title>Complete genome sequence of Corynebacterium casei LMG S-19264T (=DSM 44701T), isolated from a smear-ripened cheese.</title>
        <authorList>
            <consortium name="US DOE Joint Genome Institute (JGI-PGF)"/>
            <person name="Walter F."/>
            <person name="Albersmeier A."/>
            <person name="Kalinowski J."/>
            <person name="Ruckert C."/>
        </authorList>
    </citation>
    <scope>NUCLEOTIDE SEQUENCE</scope>
    <source>
        <strain evidence="3">CGMCC 1.16134</strain>
    </source>
</reference>
<evidence type="ECO:0000313" key="3">
    <source>
        <dbReference type="EMBL" id="GGG13044.1"/>
    </source>
</evidence>
<accession>A0A917D892</accession>
<proteinExistence type="inferred from homology"/>
<sequence>MIDNVNRKDSAARIIRASAQAIYAAFLDPQALVKWLPPEGMMGHIDEFNAREGEAFRMTLTYVDTNHSTGKTSEDTDVIQGRFLELVQYKRIVQRIEFESEDPSYAGAMIMTWNLKTVSEGIKVTIDCENVPEGIGQDEHEEGLRSTLAGLAALLE</sequence>
<organism evidence="3 4">
    <name type="scientific">Paenibacillus albidus</name>
    <dbReference type="NCBI Taxonomy" id="2041023"/>
    <lineage>
        <taxon>Bacteria</taxon>
        <taxon>Bacillati</taxon>
        <taxon>Bacillota</taxon>
        <taxon>Bacilli</taxon>
        <taxon>Bacillales</taxon>
        <taxon>Paenibacillaceae</taxon>
        <taxon>Paenibacillus</taxon>
    </lineage>
</organism>
<dbReference type="Proteomes" id="UP000637643">
    <property type="component" value="Unassembled WGS sequence"/>
</dbReference>
<protein>
    <recommendedName>
        <fullName evidence="2">Activator of Hsp90 ATPase homologue 1/2-like C-terminal domain-containing protein</fullName>
    </recommendedName>
</protein>
<dbReference type="RefSeq" id="WP_189032402.1">
    <property type="nucleotide sequence ID" value="NZ_BMKR01000059.1"/>
</dbReference>
<dbReference type="Pfam" id="PF08327">
    <property type="entry name" value="AHSA1"/>
    <property type="match status" value="1"/>
</dbReference>